<dbReference type="InterPro" id="IPR020904">
    <property type="entry name" value="Sc_DH/Rdtase_CS"/>
</dbReference>
<dbReference type="InterPro" id="IPR002347">
    <property type="entry name" value="SDR_fam"/>
</dbReference>
<dbReference type="PANTHER" id="PTHR44169:SF6">
    <property type="entry name" value="NADPH-DEPENDENT 1-ACYLDIHYDROXYACETONE PHOSPHATE REDUCTASE"/>
    <property type="match status" value="1"/>
</dbReference>
<dbReference type="GO" id="GO:0000140">
    <property type="term" value="F:acylglycerone-phosphate reductase (NADP+) activity"/>
    <property type="evidence" value="ECO:0007669"/>
    <property type="project" value="TreeGrafter"/>
</dbReference>
<accession>A0A9P9FGB6</accession>
<evidence type="ECO:0000256" key="3">
    <source>
        <dbReference type="ARBA" id="ARBA00023002"/>
    </source>
</evidence>
<keyword evidence="2" id="KW-0521">NADP</keyword>
<protein>
    <recommendedName>
        <fullName evidence="7">NADPH-dependent 1-acyldihydroxyacetone phosphate reductase</fullName>
    </recommendedName>
</protein>
<evidence type="ECO:0000256" key="2">
    <source>
        <dbReference type="ARBA" id="ARBA00022857"/>
    </source>
</evidence>
<comment type="caution">
    <text evidence="5">The sequence shown here is derived from an EMBL/GenBank/DDBJ whole genome shotgun (WGS) entry which is preliminary data.</text>
</comment>
<dbReference type="GO" id="GO:0004806">
    <property type="term" value="F:triacylglycerol lipase activity"/>
    <property type="evidence" value="ECO:0007669"/>
    <property type="project" value="TreeGrafter"/>
</dbReference>
<keyword evidence="6" id="KW-1185">Reference proteome</keyword>
<dbReference type="PRINTS" id="PR00081">
    <property type="entry name" value="GDHRDH"/>
</dbReference>
<dbReference type="PRINTS" id="PR00080">
    <property type="entry name" value="SDRFAMILY"/>
</dbReference>
<dbReference type="SUPFAM" id="SSF51735">
    <property type="entry name" value="NAD(P)-binding Rossmann-fold domains"/>
    <property type="match status" value="1"/>
</dbReference>
<keyword evidence="3" id="KW-0560">Oxidoreductase</keyword>
<evidence type="ECO:0000313" key="6">
    <source>
        <dbReference type="Proteomes" id="UP000738349"/>
    </source>
</evidence>
<dbReference type="PANTHER" id="PTHR44169">
    <property type="entry name" value="NADPH-DEPENDENT 1-ACYLDIHYDROXYACETONE PHOSPHATE REDUCTASE"/>
    <property type="match status" value="1"/>
</dbReference>
<dbReference type="GO" id="GO:0005811">
    <property type="term" value="C:lipid droplet"/>
    <property type="evidence" value="ECO:0007669"/>
    <property type="project" value="TreeGrafter"/>
</dbReference>
<dbReference type="GO" id="GO:0005783">
    <property type="term" value="C:endoplasmic reticulum"/>
    <property type="evidence" value="ECO:0007669"/>
    <property type="project" value="TreeGrafter"/>
</dbReference>
<dbReference type="PROSITE" id="PS00061">
    <property type="entry name" value="ADH_SHORT"/>
    <property type="match status" value="1"/>
</dbReference>
<name>A0A9P9FGB6_9HYPO</name>
<comment type="similarity">
    <text evidence="1 4">Belongs to the short-chain dehydrogenases/reductases (SDR) family.</text>
</comment>
<dbReference type="InterPro" id="IPR036291">
    <property type="entry name" value="NAD(P)-bd_dom_sf"/>
</dbReference>
<sequence length="299" mass="32688">MASVEKFVLITGCSPGGIGHALALEFQRKGCYVIATARNTSLIADMEAPGVTVLELDVTKPASIEECREKVSAITGGRLDILVNNAGRTHTIPALDMDLDDVRATYEVNVFGPMSMVKTFAPLLIQARGLIINISSTSSVVPYLFGALYSSTKGAINTYSRALRMELRPFGVRVMVAMTGTVRSNIASRTHRSLPADSLYMPVNDLFERRLTFSQNASPMDADAYARKLVTQALKGEGWLGGWVGASPDWFWAGGMAGLVWSITLLPRWMSEKAISIFFNMGNMTRRLQAAWAKKVRDL</sequence>
<dbReference type="EMBL" id="JAGMUV010000004">
    <property type="protein sequence ID" value="KAH7161732.1"/>
    <property type="molecule type" value="Genomic_DNA"/>
</dbReference>
<dbReference type="GO" id="GO:0019433">
    <property type="term" value="P:triglyceride catabolic process"/>
    <property type="evidence" value="ECO:0007669"/>
    <property type="project" value="TreeGrafter"/>
</dbReference>
<dbReference type="FunFam" id="3.40.50.720:FF:000261">
    <property type="entry name" value="NADPH-dependent 1-acyldihydroxyacetone phosphate reductase"/>
    <property type="match status" value="1"/>
</dbReference>
<dbReference type="Proteomes" id="UP000738349">
    <property type="component" value="Unassembled WGS sequence"/>
</dbReference>
<evidence type="ECO:0000256" key="4">
    <source>
        <dbReference type="RuleBase" id="RU000363"/>
    </source>
</evidence>
<organism evidence="5 6">
    <name type="scientific">Dactylonectria macrodidyma</name>
    <dbReference type="NCBI Taxonomy" id="307937"/>
    <lineage>
        <taxon>Eukaryota</taxon>
        <taxon>Fungi</taxon>
        <taxon>Dikarya</taxon>
        <taxon>Ascomycota</taxon>
        <taxon>Pezizomycotina</taxon>
        <taxon>Sordariomycetes</taxon>
        <taxon>Hypocreomycetidae</taxon>
        <taxon>Hypocreales</taxon>
        <taxon>Nectriaceae</taxon>
        <taxon>Dactylonectria</taxon>
    </lineage>
</organism>
<evidence type="ECO:0008006" key="7">
    <source>
        <dbReference type="Google" id="ProtNLM"/>
    </source>
</evidence>
<gene>
    <name evidence="5" type="ORF">EDB81DRAFT_352671</name>
</gene>
<evidence type="ECO:0000313" key="5">
    <source>
        <dbReference type="EMBL" id="KAH7161732.1"/>
    </source>
</evidence>
<evidence type="ECO:0000256" key="1">
    <source>
        <dbReference type="ARBA" id="ARBA00006484"/>
    </source>
</evidence>
<reference evidence="5" key="1">
    <citation type="journal article" date="2021" name="Nat. Commun.">
        <title>Genetic determinants of endophytism in the Arabidopsis root mycobiome.</title>
        <authorList>
            <person name="Mesny F."/>
            <person name="Miyauchi S."/>
            <person name="Thiergart T."/>
            <person name="Pickel B."/>
            <person name="Atanasova L."/>
            <person name="Karlsson M."/>
            <person name="Huettel B."/>
            <person name="Barry K.W."/>
            <person name="Haridas S."/>
            <person name="Chen C."/>
            <person name="Bauer D."/>
            <person name="Andreopoulos W."/>
            <person name="Pangilinan J."/>
            <person name="LaButti K."/>
            <person name="Riley R."/>
            <person name="Lipzen A."/>
            <person name="Clum A."/>
            <person name="Drula E."/>
            <person name="Henrissat B."/>
            <person name="Kohler A."/>
            <person name="Grigoriev I.V."/>
            <person name="Martin F.M."/>
            <person name="Hacquard S."/>
        </authorList>
    </citation>
    <scope>NUCLEOTIDE SEQUENCE</scope>
    <source>
        <strain evidence="5">MPI-CAGE-AT-0147</strain>
    </source>
</reference>
<proteinExistence type="inferred from homology"/>
<dbReference type="OrthoDB" id="2102561at2759"/>
<dbReference type="Pfam" id="PF00106">
    <property type="entry name" value="adh_short"/>
    <property type="match status" value="1"/>
</dbReference>
<dbReference type="Gene3D" id="3.40.50.720">
    <property type="entry name" value="NAD(P)-binding Rossmann-like Domain"/>
    <property type="match status" value="1"/>
</dbReference>
<dbReference type="GO" id="GO:0006654">
    <property type="term" value="P:phosphatidic acid biosynthetic process"/>
    <property type="evidence" value="ECO:0007669"/>
    <property type="project" value="TreeGrafter"/>
</dbReference>
<dbReference type="AlphaFoldDB" id="A0A9P9FGB6"/>
<dbReference type="CDD" id="cd05374">
    <property type="entry name" value="17beta-HSD-like_SDR_c"/>
    <property type="match status" value="1"/>
</dbReference>